<keyword evidence="2" id="KW-1185">Reference proteome</keyword>
<accession>A0A316WK08</accession>
<evidence type="ECO:0000313" key="2">
    <source>
        <dbReference type="Proteomes" id="UP000236182"/>
    </source>
</evidence>
<name>A0A316WK08_9FLAO</name>
<protein>
    <submittedName>
        <fullName evidence="1">Uncharacterized protein</fullName>
    </submittedName>
</protein>
<dbReference type="EMBL" id="PPEI02000006">
    <property type="protein sequence ID" value="PWN61499.1"/>
    <property type="molecule type" value="Genomic_DNA"/>
</dbReference>
<gene>
    <name evidence="1" type="ORF">C1638_018815</name>
</gene>
<dbReference type="AlphaFoldDB" id="A0A316WK08"/>
<dbReference type="OrthoDB" id="711261at2"/>
<organism evidence="1 2">
    <name type="scientific">Chryseobacterium oncorhynchi</name>
    <dbReference type="NCBI Taxonomy" id="741074"/>
    <lineage>
        <taxon>Bacteria</taxon>
        <taxon>Pseudomonadati</taxon>
        <taxon>Bacteroidota</taxon>
        <taxon>Flavobacteriia</taxon>
        <taxon>Flavobacteriales</taxon>
        <taxon>Weeksellaceae</taxon>
        <taxon>Chryseobacterium group</taxon>
        <taxon>Chryseobacterium</taxon>
    </lineage>
</organism>
<dbReference type="Proteomes" id="UP000236182">
    <property type="component" value="Unassembled WGS sequence"/>
</dbReference>
<evidence type="ECO:0000313" key="1">
    <source>
        <dbReference type="EMBL" id="PWN61499.1"/>
    </source>
</evidence>
<reference evidence="1" key="1">
    <citation type="submission" date="2018-04" db="EMBL/GenBank/DDBJ databases">
        <title>Draft Genome Sequences of Chryseobacterium lactis NCTC11390T isolated from milk, Chryseobacterium oncorhynchi 701B-08T from rainbow trout, and Chryseobacterium viscerum 687B-08T from diseased fish.</title>
        <authorList>
            <person name="Jeong J.-J."/>
            <person name="Lee Y.J."/>
            <person name="Pathiraja D."/>
            <person name="Park B."/>
            <person name="Choi I.-G."/>
            <person name="Kim K.D."/>
        </authorList>
    </citation>
    <scope>NUCLEOTIDE SEQUENCE [LARGE SCALE GENOMIC DNA]</scope>
    <source>
        <strain evidence="1">701B-08</strain>
    </source>
</reference>
<proteinExistence type="predicted"/>
<comment type="caution">
    <text evidence="1">The sequence shown here is derived from an EMBL/GenBank/DDBJ whole genome shotgun (WGS) entry which is preliminary data.</text>
</comment>
<sequence length="281" mass="33318">MILFNISYSQQYISLDSLQSNYTVKKYTLQTKELYGIDKTIELYNVYVLPHKLVLFTVLPNLEGNDNWKKLDVQVSKEDIYTKKQLENWIYKREPKNKDFGYGKIIKKVGKHYYASAANLIEVFNIENYPFPLVSSYGTINTMEKKVSINEMAALYTEIYTKRNPKLIFPMDVREADHIHYGDMNYNFRNYLSKEYKIGKNDVYQFWTFDGWWVIDGYNSQRGIDRFAYIPEKGIVGGSYDFYFAFLPKQMLNNKTHLPIADDKLWDNIMNEKIMIAKEIK</sequence>